<feature type="compositionally biased region" description="Basic residues" evidence="1">
    <location>
        <begin position="58"/>
        <end position="70"/>
    </location>
</feature>
<organism evidence="2 3">
    <name type="scientific">Clostridium cylindrosporum DSM 605</name>
    <dbReference type="NCBI Taxonomy" id="1121307"/>
    <lineage>
        <taxon>Bacteria</taxon>
        <taxon>Bacillati</taxon>
        <taxon>Bacillota</taxon>
        <taxon>Clostridia</taxon>
        <taxon>Eubacteriales</taxon>
        <taxon>Clostridiaceae</taxon>
        <taxon>Clostridium</taxon>
    </lineage>
</organism>
<dbReference type="STRING" id="1121307.CLCY_3c01440"/>
<proteinExistence type="predicted"/>
<sequence>MSFFSSSSNKHHKHKHHGSKHYKKTGFLDKLFNAFLSKSHSGKKRHNVFTSFSSSDYHRKHHRKKYSSWS</sequence>
<dbReference type="RefSeq" id="WP_048570522.1">
    <property type="nucleotide sequence ID" value="NZ_LFVU01000026.1"/>
</dbReference>
<evidence type="ECO:0000313" key="2">
    <source>
        <dbReference type="EMBL" id="KMT21873.1"/>
    </source>
</evidence>
<reference evidence="2 3" key="1">
    <citation type="submission" date="2015-06" db="EMBL/GenBank/DDBJ databases">
        <title>Draft genome sequence of the purine-degrading Clostridium cylindrosporum HC-1 (DSM 605).</title>
        <authorList>
            <person name="Poehlein A."/>
            <person name="Schiel-Bengelsdorf B."/>
            <person name="Bengelsdorf F."/>
            <person name="Daniel R."/>
            <person name="Duerre P."/>
        </authorList>
    </citation>
    <scope>NUCLEOTIDE SEQUENCE [LARGE SCALE GENOMIC DNA]</scope>
    <source>
        <strain evidence="2 3">DSM 605</strain>
    </source>
</reference>
<protein>
    <submittedName>
        <fullName evidence="2">Uncharacterized protein</fullName>
    </submittedName>
</protein>
<dbReference type="Proteomes" id="UP000036756">
    <property type="component" value="Unassembled WGS sequence"/>
</dbReference>
<dbReference type="AlphaFoldDB" id="A0A0J8DC89"/>
<keyword evidence="3" id="KW-1185">Reference proteome</keyword>
<feature type="region of interest" description="Disordered" evidence="1">
    <location>
        <begin position="50"/>
        <end position="70"/>
    </location>
</feature>
<dbReference type="PATRIC" id="fig|1121307.3.peg.1496"/>
<feature type="compositionally biased region" description="Basic residues" evidence="1">
    <location>
        <begin position="9"/>
        <end position="22"/>
    </location>
</feature>
<comment type="caution">
    <text evidence="2">The sequence shown here is derived from an EMBL/GenBank/DDBJ whole genome shotgun (WGS) entry which is preliminary data.</text>
</comment>
<accession>A0A0J8DC89</accession>
<gene>
    <name evidence="2" type="ORF">CLCY_3c01440</name>
</gene>
<evidence type="ECO:0000256" key="1">
    <source>
        <dbReference type="SAM" id="MobiDB-lite"/>
    </source>
</evidence>
<feature type="region of interest" description="Disordered" evidence="1">
    <location>
        <begin position="1"/>
        <end position="22"/>
    </location>
</feature>
<evidence type="ECO:0000313" key="3">
    <source>
        <dbReference type="Proteomes" id="UP000036756"/>
    </source>
</evidence>
<name>A0A0J8DC89_CLOCY</name>
<dbReference type="EMBL" id="LFVU01000026">
    <property type="protein sequence ID" value="KMT21873.1"/>
    <property type="molecule type" value="Genomic_DNA"/>
</dbReference>